<name>L8JS41_9BACT</name>
<dbReference type="Proteomes" id="UP000011135">
    <property type="component" value="Unassembled WGS sequence"/>
</dbReference>
<evidence type="ECO:0000313" key="7">
    <source>
        <dbReference type="Proteomes" id="UP000011135"/>
    </source>
</evidence>
<dbReference type="SMART" id="SM00091">
    <property type="entry name" value="PAS"/>
    <property type="match status" value="1"/>
</dbReference>
<dbReference type="PANTHER" id="PTHR44688:SF16">
    <property type="entry name" value="DNA-BINDING TRANSCRIPTIONAL ACTIVATOR DEVR_DOSR"/>
    <property type="match status" value="1"/>
</dbReference>
<keyword evidence="7" id="KW-1185">Reference proteome</keyword>
<comment type="caution">
    <text evidence="6">The sequence shown here is derived from an EMBL/GenBank/DDBJ whole genome shotgun (WGS) entry which is preliminary data.</text>
</comment>
<dbReference type="SMART" id="SM00421">
    <property type="entry name" value="HTH_LUXR"/>
    <property type="match status" value="1"/>
</dbReference>
<dbReference type="InterPro" id="IPR035965">
    <property type="entry name" value="PAS-like_dom_sf"/>
</dbReference>
<dbReference type="GO" id="GO:0003677">
    <property type="term" value="F:DNA binding"/>
    <property type="evidence" value="ECO:0007669"/>
    <property type="project" value="UniProtKB-KW"/>
</dbReference>
<dbReference type="InterPro" id="IPR000014">
    <property type="entry name" value="PAS"/>
</dbReference>
<dbReference type="Pfam" id="PF00196">
    <property type="entry name" value="GerE"/>
    <property type="match status" value="1"/>
</dbReference>
<evidence type="ECO:0000256" key="1">
    <source>
        <dbReference type="ARBA" id="ARBA00023015"/>
    </source>
</evidence>
<dbReference type="PRINTS" id="PR00038">
    <property type="entry name" value="HTHLUXR"/>
</dbReference>
<sequence length="247" mass="28097">MYSTKEQEEKLSFISYSDLLSEDNLSPFDEVSSVVFFICDLSNSRILFVSNSSKELLGHNPEELMQGGLDAFISLIHPDDYPMLLSRYAAKVSDMKKSLPPSDKTLCLTSYLRISHGDGHWVKLHADLIMLSFDTDNNPEKIFGNLKVHAERKSPAPMFPDFSDKPSRKQVALPIQLNLKEPPCEKVSCREMQVLRLIADGYSAKQIADKLYISEHTAINHRKNLIEKFNVKNTAELIKDASKVYWL</sequence>
<dbReference type="PANTHER" id="PTHR44688">
    <property type="entry name" value="DNA-BINDING TRANSCRIPTIONAL ACTIVATOR DEVR_DOSR"/>
    <property type="match status" value="1"/>
</dbReference>
<dbReference type="AlphaFoldDB" id="L8JS41"/>
<evidence type="ECO:0000256" key="3">
    <source>
        <dbReference type="ARBA" id="ARBA00023163"/>
    </source>
</evidence>
<dbReference type="eggNOG" id="COG2197">
    <property type="taxonomic scope" value="Bacteria"/>
</dbReference>
<dbReference type="CDD" id="cd06170">
    <property type="entry name" value="LuxR_C_like"/>
    <property type="match status" value="1"/>
</dbReference>
<feature type="domain" description="HTH luxR-type" evidence="4">
    <location>
        <begin position="178"/>
        <end position="245"/>
    </location>
</feature>
<dbReference type="CDD" id="cd00130">
    <property type="entry name" value="PAS"/>
    <property type="match status" value="1"/>
</dbReference>
<feature type="domain" description="PAS" evidence="5">
    <location>
        <begin position="21"/>
        <end position="95"/>
    </location>
</feature>
<dbReference type="InterPro" id="IPR036388">
    <property type="entry name" value="WH-like_DNA-bd_sf"/>
</dbReference>
<dbReference type="Pfam" id="PF08447">
    <property type="entry name" value="PAS_3"/>
    <property type="match status" value="1"/>
</dbReference>
<accession>L8JS41</accession>
<evidence type="ECO:0000313" key="6">
    <source>
        <dbReference type="EMBL" id="ELR71680.1"/>
    </source>
</evidence>
<dbReference type="InterPro" id="IPR013655">
    <property type="entry name" value="PAS_fold_3"/>
</dbReference>
<dbReference type="Gene3D" id="1.10.10.10">
    <property type="entry name" value="Winged helix-like DNA-binding domain superfamily/Winged helix DNA-binding domain"/>
    <property type="match status" value="1"/>
</dbReference>
<dbReference type="STRING" id="1237149.C900_02265"/>
<dbReference type="PROSITE" id="PS50043">
    <property type="entry name" value="HTH_LUXR_2"/>
    <property type="match status" value="1"/>
</dbReference>
<dbReference type="PROSITE" id="PS50112">
    <property type="entry name" value="PAS"/>
    <property type="match status" value="1"/>
</dbReference>
<evidence type="ECO:0000256" key="2">
    <source>
        <dbReference type="ARBA" id="ARBA00023125"/>
    </source>
</evidence>
<dbReference type="Gene3D" id="3.30.450.20">
    <property type="entry name" value="PAS domain"/>
    <property type="match status" value="1"/>
</dbReference>
<gene>
    <name evidence="6" type="ORF">C900_02265</name>
</gene>
<dbReference type="RefSeq" id="WP_009579653.1">
    <property type="nucleotide sequence ID" value="NZ_AMZN01000033.1"/>
</dbReference>
<keyword evidence="2" id="KW-0238">DNA-binding</keyword>
<organism evidence="6 7">
    <name type="scientific">Fulvivirga imtechensis AK7</name>
    <dbReference type="NCBI Taxonomy" id="1237149"/>
    <lineage>
        <taxon>Bacteria</taxon>
        <taxon>Pseudomonadati</taxon>
        <taxon>Bacteroidota</taxon>
        <taxon>Cytophagia</taxon>
        <taxon>Cytophagales</taxon>
        <taxon>Fulvivirgaceae</taxon>
        <taxon>Fulvivirga</taxon>
    </lineage>
</organism>
<dbReference type="GO" id="GO:0006355">
    <property type="term" value="P:regulation of DNA-templated transcription"/>
    <property type="evidence" value="ECO:0007669"/>
    <property type="project" value="InterPro"/>
</dbReference>
<keyword evidence="3" id="KW-0804">Transcription</keyword>
<dbReference type="InterPro" id="IPR016032">
    <property type="entry name" value="Sig_transdc_resp-reg_C-effctor"/>
</dbReference>
<dbReference type="InterPro" id="IPR000792">
    <property type="entry name" value="Tscrpt_reg_LuxR_C"/>
</dbReference>
<evidence type="ECO:0000259" key="5">
    <source>
        <dbReference type="PROSITE" id="PS50112"/>
    </source>
</evidence>
<dbReference type="SUPFAM" id="SSF55785">
    <property type="entry name" value="PYP-like sensor domain (PAS domain)"/>
    <property type="match status" value="1"/>
</dbReference>
<keyword evidence="1" id="KW-0805">Transcription regulation</keyword>
<reference evidence="6 7" key="1">
    <citation type="submission" date="2012-12" db="EMBL/GenBank/DDBJ databases">
        <title>Genome assembly of Fulvivirga imtechensis AK7.</title>
        <authorList>
            <person name="Nupur N."/>
            <person name="Khatri I."/>
            <person name="Kumar R."/>
            <person name="Subramanian S."/>
            <person name="Pinnaka A."/>
        </authorList>
    </citation>
    <scope>NUCLEOTIDE SEQUENCE [LARGE SCALE GENOMIC DNA]</scope>
    <source>
        <strain evidence="6 7">AK7</strain>
    </source>
</reference>
<evidence type="ECO:0000259" key="4">
    <source>
        <dbReference type="PROSITE" id="PS50043"/>
    </source>
</evidence>
<dbReference type="SUPFAM" id="SSF46894">
    <property type="entry name" value="C-terminal effector domain of the bipartite response regulators"/>
    <property type="match status" value="1"/>
</dbReference>
<dbReference type="EMBL" id="AMZN01000033">
    <property type="protein sequence ID" value="ELR71680.1"/>
    <property type="molecule type" value="Genomic_DNA"/>
</dbReference>
<proteinExistence type="predicted"/>
<protein>
    <submittedName>
        <fullName evidence="6">LuxR family transcriptional regulator protein</fullName>
    </submittedName>
</protein>